<dbReference type="OrthoDB" id="10260189at2759"/>
<proteinExistence type="predicted"/>
<name>D2VD70_NAEGR</name>
<protein>
    <submittedName>
        <fullName evidence="2">Predicted protein</fullName>
    </submittedName>
</protein>
<dbReference type="KEGG" id="ngr:NAEGRDRAFT_66927"/>
<feature type="domain" description="PH" evidence="1">
    <location>
        <begin position="33"/>
        <end position="191"/>
    </location>
</feature>
<evidence type="ECO:0000313" key="2">
    <source>
        <dbReference type="EMBL" id="EFC45279.1"/>
    </source>
</evidence>
<dbReference type="CDD" id="cd00821">
    <property type="entry name" value="PH"/>
    <property type="match status" value="1"/>
</dbReference>
<evidence type="ECO:0000259" key="1">
    <source>
        <dbReference type="PROSITE" id="PS50003"/>
    </source>
</evidence>
<dbReference type="InParanoid" id="D2VD70"/>
<dbReference type="PROSITE" id="PS50003">
    <property type="entry name" value="PH_DOMAIN"/>
    <property type="match status" value="1"/>
</dbReference>
<dbReference type="RefSeq" id="XP_002678023.1">
    <property type="nucleotide sequence ID" value="XM_002677977.1"/>
</dbReference>
<dbReference type="Gene3D" id="2.30.29.30">
    <property type="entry name" value="Pleckstrin-homology domain (PH domain)/Phosphotyrosine-binding domain (PTB)"/>
    <property type="match status" value="2"/>
</dbReference>
<dbReference type="EMBL" id="GG738864">
    <property type="protein sequence ID" value="EFC45279.1"/>
    <property type="molecule type" value="Genomic_DNA"/>
</dbReference>
<accession>D2VD70</accession>
<dbReference type="Pfam" id="PF00169">
    <property type="entry name" value="PH"/>
    <property type="match status" value="1"/>
</dbReference>
<keyword evidence="3" id="KW-1185">Reference proteome</keyword>
<evidence type="ECO:0000313" key="3">
    <source>
        <dbReference type="Proteomes" id="UP000006671"/>
    </source>
</evidence>
<reference evidence="2 3" key="1">
    <citation type="journal article" date="2010" name="Cell">
        <title>The genome of Naegleria gruberi illuminates early eukaryotic versatility.</title>
        <authorList>
            <person name="Fritz-Laylin L.K."/>
            <person name="Prochnik S.E."/>
            <person name="Ginger M.L."/>
            <person name="Dacks J.B."/>
            <person name="Carpenter M.L."/>
            <person name="Field M.C."/>
            <person name="Kuo A."/>
            <person name="Paredez A."/>
            <person name="Chapman J."/>
            <person name="Pham J."/>
            <person name="Shu S."/>
            <person name="Neupane R."/>
            <person name="Cipriano M."/>
            <person name="Mancuso J."/>
            <person name="Tu H."/>
            <person name="Salamov A."/>
            <person name="Lindquist E."/>
            <person name="Shapiro H."/>
            <person name="Lucas S."/>
            <person name="Grigoriev I.V."/>
            <person name="Cande W.Z."/>
            <person name="Fulton C."/>
            <person name="Rokhsar D.S."/>
            <person name="Dawson S.C."/>
        </authorList>
    </citation>
    <scope>NUCLEOTIDE SEQUENCE [LARGE SCALE GENOMIC DNA]</scope>
    <source>
        <strain evidence="2 3">NEG-M</strain>
    </source>
</reference>
<gene>
    <name evidence="2" type="ORF">NAEGRDRAFT_66927</name>
</gene>
<dbReference type="InterPro" id="IPR001849">
    <property type="entry name" value="PH_domain"/>
</dbReference>
<dbReference type="Proteomes" id="UP000006671">
    <property type="component" value="Unassembled WGS sequence"/>
</dbReference>
<dbReference type="InterPro" id="IPR011993">
    <property type="entry name" value="PH-like_dom_sf"/>
</dbReference>
<organism evidence="3">
    <name type="scientific">Naegleria gruberi</name>
    <name type="common">Amoeba</name>
    <dbReference type="NCBI Taxonomy" id="5762"/>
    <lineage>
        <taxon>Eukaryota</taxon>
        <taxon>Discoba</taxon>
        <taxon>Heterolobosea</taxon>
        <taxon>Tetramitia</taxon>
        <taxon>Eutetramitia</taxon>
        <taxon>Vahlkampfiidae</taxon>
        <taxon>Naegleria</taxon>
    </lineage>
</organism>
<dbReference type="OMA" id="FMEEQVY"/>
<sequence length="443" mass="49463">MSSSASSSSFIVGEKDPPFNFSKPAYEVAQAPNAIISGMLNKQDRKMGVMWRKRFFILIYKTGTTTTTTANSSLNLILNQQQQQLGISSSNVRASVSGASSSRSNASFGLTSFDSNTTDILLYYFKNPTDQESISSISIRFGVELVEAIQFNKVKRFGIKIVTKSGREYFLCCDDENEQKKWLNYLNLAKQGSTAILNDTKESQPVPVSSPNLTIPSKLNVVHKHLTATSTATVSTPPSLPPKNLPIVPSKIDENSKRWNSWSLNQCQLGCKVMKLPYLGACSGVEKKRFLQLSKNGNVIRWGTQTIHSSTAKMSQEEDDNVNQLLDRHLNISQVSAVYHGVSTNTFQRYLEKTMNGYDCGNCLSISVKTKSGKNRTIDLIFQHADDAMAWFLFLNMKINPSTNSEQALTEFKWNKLKLGVQQSCFTHQNTTLGFMEEQVYLI</sequence>
<dbReference type="VEuPathDB" id="AmoebaDB:NAEGRDRAFT_66927"/>
<dbReference type="AlphaFoldDB" id="D2VD70"/>
<dbReference type="SMART" id="SM00233">
    <property type="entry name" value="PH"/>
    <property type="match status" value="1"/>
</dbReference>
<dbReference type="GeneID" id="8857043"/>
<dbReference type="SUPFAM" id="SSF50729">
    <property type="entry name" value="PH domain-like"/>
    <property type="match status" value="2"/>
</dbReference>